<evidence type="ECO:0000313" key="10">
    <source>
        <dbReference type="EMBL" id="CZF82753.1"/>
    </source>
</evidence>
<dbReference type="EMBL" id="FIZX01000002">
    <property type="protein sequence ID" value="CZF82753.1"/>
    <property type="molecule type" value="Genomic_DNA"/>
</dbReference>
<organism evidence="10 11">
    <name type="scientific">Grimontia celer</name>
    <dbReference type="NCBI Taxonomy" id="1796497"/>
    <lineage>
        <taxon>Bacteria</taxon>
        <taxon>Pseudomonadati</taxon>
        <taxon>Pseudomonadota</taxon>
        <taxon>Gammaproteobacteria</taxon>
        <taxon>Vibrionales</taxon>
        <taxon>Vibrionaceae</taxon>
        <taxon>Grimontia</taxon>
    </lineage>
</organism>
<keyword evidence="2" id="KW-0813">Transport</keyword>
<dbReference type="AlphaFoldDB" id="A0A128F7I0"/>
<comment type="subcellular location">
    <subcellularLocation>
        <location evidence="1 8">Cell membrane</location>
        <topology evidence="1 8">Multi-pass membrane protein</topology>
    </subcellularLocation>
</comment>
<dbReference type="InterPro" id="IPR037185">
    <property type="entry name" value="EmrE-like"/>
</dbReference>
<keyword evidence="5 9" id="KW-1133">Transmembrane helix</keyword>
<feature type="transmembrane region" description="Helical" evidence="9">
    <location>
        <begin position="34"/>
        <end position="54"/>
    </location>
</feature>
<dbReference type="FunFam" id="1.10.3730.20:FF:000001">
    <property type="entry name" value="Quaternary ammonium compound resistance transporter SugE"/>
    <property type="match status" value="1"/>
</dbReference>
<dbReference type="PANTHER" id="PTHR30561">
    <property type="entry name" value="SMR FAMILY PROTON-DEPENDENT DRUG EFFLUX TRANSPORTER SUGE"/>
    <property type="match status" value="1"/>
</dbReference>
<dbReference type="GO" id="GO:1990961">
    <property type="term" value="P:xenobiotic detoxification by transmembrane export across the plasma membrane"/>
    <property type="evidence" value="ECO:0007669"/>
    <property type="project" value="UniProtKB-ARBA"/>
</dbReference>
<feature type="transmembrane region" description="Helical" evidence="9">
    <location>
        <begin position="7"/>
        <end position="28"/>
    </location>
</feature>
<keyword evidence="11" id="KW-1185">Reference proteome</keyword>
<evidence type="ECO:0000256" key="9">
    <source>
        <dbReference type="SAM" id="Phobius"/>
    </source>
</evidence>
<evidence type="ECO:0000256" key="8">
    <source>
        <dbReference type="RuleBase" id="RU003942"/>
    </source>
</evidence>
<dbReference type="GO" id="GO:0015199">
    <property type="term" value="F:amino-acid betaine transmembrane transporter activity"/>
    <property type="evidence" value="ECO:0007669"/>
    <property type="project" value="TreeGrafter"/>
</dbReference>
<evidence type="ECO:0000256" key="5">
    <source>
        <dbReference type="ARBA" id="ARBA00022989"/>
    </source>
</evidence>
<evidence type="ECO:0000256" key="3">
    <source>
        <dbReference type="ARBA" id="ARBA00022475"/>
    </source>
</evidence>
<protein>
    <submittedName>
        <fullName evidence="10">Multidrug transporter EmrE</fullName>
    </submittedName>
</protein>
<feature type="transmembrane region" description="Helical" evidence="9">
    <location>
        <begin position="66"/>
        <end position="86"/>
    </location>
</feature>
<comment type="similarity">
    <text evidence="7 8">Belongs to the drug/metabolite transporter (DMT) superfamily. Small multidrug resistance (SMR) (TC 2.A.7.1) family.</text>
</comment>
<dbReference type="SUPFAM" id="SSF103481">
    <property type="entry name" value="Multidrug resistance efflux transporter EmrE"/>
    <property type="match status" value="1"/>
</dbReference>
<dbReference type="GO" id="GO:0015220">
    <property type="term" value="F:choline transmembrane transporter activity"/>
    <property type="evidence" value="ECO:0007669"/>
    <property type="project" value="TreeGrafter"/>
</dbReference>
<dbReference type="RefSeq" id="WP_062665000.1">
    <property type="nucleotide sequence ID" value="NZ_FIZX01000002.1"/>
</dbReference>
<dbReference type="PANTHER" id="PTHR30561:SF1">
    <property type="entry name" value="MULTIDRUG TRANSPORTER EMRE"/>
    <property type="match status" value="1"/>
</dbReference>
<evidence type="ECO:0000256" key="7">
    <source>
        <dbReference type="ARBA" id="ARBA00038032"/>
    </source>
</evidence>
<evidence type="ECO:0000256" key="4">
    <source>
        <dbReference type="ARBA" id="ARBA00022692"/>
    </source>
</evidence>
<dbReference type="STRING" id="1796497.GCE9029_03415"/>
<evidence type="ECO:0000256" key="6">
    <source>
        <dbReference type="ARBA" id="ARBA00023136"/>
    </source>
</evidence>
<keyword evidence="4 8" id="KW-0812">Transmembrane</keyword>
<dbReference type="OrthoDB" id="9808638at2"/>
<name>A0A128F7I0_9GAMM</name>
<dbReference type="InterPro" id="IPR045324">
    <property type="entry name" value="Small_multidrug_res"/>
</dbReference>
<accession>A0A128F7I0</accession>
<dbReference type="GO" id="GO:0031460">
    <property type="term" value="P:glycine betaine transport"/>
    <property type="evidence" value="ECO:0007669"/>
    <property type="project" value="TreeGrafter"/>
</dbReference>
<evidence type="ECO:0000256" key="1">
    <source>
        <dbReference type="ARBA" id="ARBA00004651"/>
    </source>
</evidence>
<dbReference type="Proteomes" id="UP000071641">
    <property type="component" value="Unassembled WGS sequence"/>
</dbReference>
<gene>
    <name evidence="10" type="primary">emrE</name>
    <name evidence="10" type="ORF">GCE9029_03415</name>
</gene>
<sequence>MLKLITTLPPFVTLSVAILFEIVATSMMPKTQSFTQPIATTSVLVCYAISFYLLSITVKSMPLGIAYAIWSAAGILLVSLVAWMFYGQQLDLPAVIGMSLIVAGVVIINVFSSVMH</sequence>
<reference evidence="11" key="1">
    <citation type="submission" date="2016-02" db="EMBL/GenBank/DDBJ databases">
        <authorList>
            <person name="Rodrigo-Torres Lidia"/>
            <person name="Arahal R.David."/>
        </authorList>
    </citation>
    <scope>NUCLEOTIDE SEQUENCE [LARGE SCALE GENOMIC DNA]</scope>
    <source>
        <strain evidence="11">CECT 9029</strain>
    </source>
</reference>
<feature type="transmembrane region" description="Helical" evidence="9">
    <location>
        <begin position="92"/>
        <end position="111"/>
    </location>
</feature>
<dbReference type="InterPro" id="IPR000390">
    <property type="entry name" value="Small_drug/metabolite_transptr"/>
</dbReference>
<evidence type="ECO:0000313" key="11">
    <source>
        <dbReference type="Proteomes" id="UP000071641"/>
    </source>
</evidence>
<dbReference type="Pfam" id="PF00893">
    <property type="entry name" value="Multi_Drug_Res"/>
    <property type="match status" value="1"/>
</dbReference>
<keyword evidence="3" id="KW-1003">Cell membrane</keyword>
<keyword evidence="6 9" id="KW-0472">Membrane</keyword>
<dbReference type="Gene3D" id="1.10.3730.20">
    <property type="match status" value="1"/>
</dbReference>
<evidence type="ECO:0000256" key="2">
    <source>
        <dbReference type="ARBA" id="ARBA00022448"/>
    </source>
</evidence>
<proteinExistence type="inferred from homology"/>
<dbReference type="GO" id="GO:0015297">
    <property type="term" value="F:antiporter activity"/>
    <property type="evidence" value="ECO:0007669"/>
    <property type="project" value="TreeGrafter"/>
</dbReference>
<dbReference type="GO" id="GO:0005886">
    <property type="term" value="C:plasma membrane"/>
    <property type="evidence" value="ECO:0007669"/>
    <property type="project" value="UniProtKB-SubCell"/>
</dbReference>